<dbReference type="EMBL" id="MCGT01000008">
    <property type="protein sequence ID" value="ORX57633.1"/>
    <property type="molecule type" value="Genomic_DNA"/>
</dbReference>
<evidence type="ECO:0000313" key="3">
    <source>
        <dbReference type="Proteomes" id="UP000242146"/>
    </source>
</evidence>
<evidence type="ECO:0000313" key="2">
    <source>
        <dbReference type="EMBL" id="ORX57633.1"/>
    </source>
</evidence>
<evidence type="ECO:0000256" key="1">
    <source>
        <dbReference type="SAM" id="SignalP"/>
    </source>
</evidence>
<organism evidence="2 3">
    <name type="scientific">Hesseltinella vesiculosa</name>
    <dbReference type="NCBI Taxonomy" id="101127"/>
    <lineage>
        <taxon>Eukaryota</taxon>
        <taxon>Fungi</taxon>
        <taxon>Fungi incertae sedis</taxon>
        <taxon>Mucoromycota</taxon>
        <taxon>Mucoromycotina</taxon>
        <taxon>Mucoromycetes</taxon>
        <taxon>Mucorales</taxon>
        <taxon>Cunninghamellaceae</taxon>
        <taxon>Hesseltinella</taxon>
    </lineage>
</organism>
<dbReference type="Proteomes" id="UP000242146">
    <property type="component" value="Unassembled WGS sequence"/>
</dbReference>
<evidence type="ECO:0008006" key="4">
    <source>
        <dbReference type="Google" id="ProtNLM"/>
    </source>
</evidence>
<keyword evidence="1" id="KW-0732">Signal</keyword>
<keyword evidence="3" id="KW-1185">Reference proteome</keyword>
<reference evidence="2 3" key="1">
    <citation type="submission" date="2016-07" db="EMBL/GenBank/DDBJ databases">
        <title>Pervasive Adenine N6-methylation of Active Genes in Fungi.</title>
        <authorList>
            <consortium name="DOE Joint Genome Institute"/>
            <person name="Mondo S.J."/>
            <person name="Dannebaum R.O."/>
            <person name="Kuo R.C."/>
            <person name="Labutti K."/>
            <person name="Haridas S."/>
            <person name="Kuo A."/>
            <person name="Salamov A."/>
            <person name="Ahrendt S.R."/>
            <person name="Lipzen A."/>
            <person name="Sullivan W."/>
            <person name="Andreopoulos W.B."/>
            <person name="Clum A."/>
            <person name="Lindquist E."/>
            <person name="Daum C."/>
            <person name="Ramamoorthy G.K."/>
            <person name="Gryganskyi A."/>
            <person name="Culley D."/>
            <person name="Magnuson J.K."/>
            <person name="James T.Y."/>
            <person name="O'Malley M.A."/>
            <person name="Stajich J.E."/>
            <person name="Spatafora J.W."/>
            <person name="Visel A."/>
            <person name="Grigoriev I.V."/>
        </authorList>
    </citation>
    <scope>NUCLEOTIDE SEQUENCE [LARGE SCALE GENOMIC DNA]</scope>
    <source>
        <strain evidence="2 3">NRRL 3301</strain>
    </source>
</reference>
<name>A0A1X2GNA1_9FUNG</name>
<sequence length="102" mass="12114">MKYLLGTLVFIFCHHYLLSYFGVYADDCASTLNLYLYRNSSGYERSAGTDRYHKQFNDNYSLGYHCSNGRRQHHCAHHKYPNFHCIFHVNPNHNSGYHRSFN</sequence>
<feature type="signal peptide" evidence="1">
    <location>
        <begin position="1"/>
        <end position="25"/>
    </location>
</feature>
<protein>
    <recommendedName>
        <fullName evidence="4">Secreted protein</fullName>
    </recommendedName>
</protein>
<comment type="caution">
    <text evidence="2">The sequence shown here is derived from an EMBL/GenBank/DDBJ whole genome shotgun (WGS) entry which is preliminary data.</text>
</comment>
<dbReference type="AlphaFoldDB" id="A0A1X2GNA1"/>
<accession>A0A1X2GNA1</accession>
<feature type="chain" id="PRO_5012349174" description="Secreted protein" evidence="1">
    <location>
        <begin position="26"/>
        <end position="102"/>
    </location>
</feature>
<proteinExistence type="predicted"/>
<gene>
    <name evidence="2" type="ORF">DM01DRAFT_323295</name>
</gene>